<dbReference type="RefSeq" id="WP_239676299.1">
    <property type="nucleotide sequence ID" value="NZ_CP070499.1"/>
</dbReference>
<gene>
    <name evidence="1" type="ORF">JQS43_22080</name>
</gene>
<dbReference type="Proteomes" id="UP000662857">
    <property type="component" value="Chromosome"/>
</dbReference>
<sequence length="151" mass="16671">MDSQMVLALSGPDNVGKSTQLRILTRRCLPKAGSAGALHEYDPRWPAIVAGGMATWWFTASSIEELADVLAASYLNRHADIEHRPEPQLLDRGVPMLEACLAATISVREGLTEDDAYREALRLLHRYHSRLQAAERRETPICQARVGHGTG</sequence>
<evidence type="ECO:0000313" key="2">
    <source>
        <dbReference type="Proteomes" id="UP000662857"/>
    </source>
</evidence>
<evidence type="ECO:0000313" key="1">
    <source>
        <dbReference type="EMBL" id="QSB14182.1"/>
    </source>
</evidence>
<protein>
    <submittedName>
        <fullName evidence="1">Uncharacterized protein</fullName>
    </submittedName>
</protein>
<dbReference type="SUPFAM" id="SSF52540">
    <property type="entry name" value="P-loop containing nucleoside triphosphate hydrolases"/>
    <property type="match status" value="1"/>
</dbReference>
<dbReference type="KEGG" id="nhy:JQS43_22080"/>
<dbReference type="EMBL" id="CP070499">
    <property type="protein sequence ID" value="QSB14182.1"/>
    <property type="molecule type" value="Genomic_DNA"/>
</dbReference>
<name>A0A895YDD1_9ACTN</name>
<dbReference type="AlphaFoldDB" id="A0A895YDD1"/>
<reference evidence="1" key="1">
    <citation type="submission" date="2021-02" db="EMBL/GenBank/DDBJ databases">
        <title>Natrosporangium hydrolyticum gen. nov., sp. nov, a haloalkaliphilic actinobacterium from a soda solonchak soil.</title>
        <authorList>
            <person name="Sorokin D.Y."/>
            <person name="Khijniak T.V."/>
            <person name="Zakharycheva A.P."/>
            <person name="Boueva O.V."/>
            <person name="Ariskina E.V."/>
            <person name="Hahnke R.L."/>
            <person name="Bunk B."/>
            <person name="Sproer C."/>
            <person name="Schumann P."/>
            <person name="Evtushenko L.I."/>
            <person name="Kublanov I.V."/>
        </authorList>
    </citation>
    <scope>NUCLEOTIDE SEQUENCE</scope>
    <source>
        <strain evidence="1">DSM 106523</strain>
    </source>
</reference>
<keyword evidence="2" id="KW-1185">Reference proteome</keyword>
<accession>A0A895YDD1</accession>
<dbReference type="InterPro" id="IPR027417">
    <property type="entry name" value="P-loop_NTPase"/>
</dbReference>
<proteinExistence type="predicted"/>
<organism evidence="1 2">
    <name type="scientific">Natronosporangium hydrolyticum</name>
    <dbReference type="NCBI Taxonomy" id="2811111"/>
    <lineage>
        <taxon>Bacteria</taxon>
        <taxon>Bacillati</taxon>
        <taxon>Actinomycetota</taxon>
        <taxon>Actinomycetes</taxon>
        <taxon>Micromonosporales</taxon>
        <taxon>Micromonosporaceae</taxon>
        <taxon>Natronosporangium</taxon>
    </lineage>
</organism>